<feature type="compositionally biased region" description="Polar residues" evidence="2">
    <location>
        <begin position="348"/>
        <end position="361"/>
    </location>
</feature>
<comment type="caution">
    <text evidence="3">The sequence shown here is derived from an EMBL/GenBank/DDBJ whole genome shotgun (WGS) entry which is preliminary data.</text>
</comment>
<dbReference type="EMBL" id="SNSC02000025">
    <property type="protein sequence ID" value="TID13795.1"/>
    <property type="molecule type" value="Genomic_DNA"/>
</dbReference>
<proteinExistence type="predicted"/>
<feature type="compositionally biased region" description="Gly residues" evidence="2">
    <location>
        <begin position="255"/>
        <end position="272"/>
    </location>
</feature>
<dbReference type="AlphaFoldDB" id="A0A4Z1NT52"/>
<reference evidence="3 4" key="1">
    <citation type="submission" date="2019-04" db="EMBL/GenBank/DDBJ databases">
        <title>High contiguity whole genome sequence and gene annotation resource for two Venturia nashicola isolates.</title>
        <authorList>
            <person name="Prokchorchik M."/>
            <person name="Won K."/>
            <person name="Lee Y."/>
            <person name="Choi E.D."/>
            <person name="Segonzac C."/>
            <person name="Sohn K.H."/>
        </authorList>
    </citation>
    <scope>NUCLEOTIDE SEQUENCE [LARGE SCALE GENOMIC DNA]</scope>
    <source>
        <strain evidence="3 4">PRI2</strain>
    </source>
</reference>
<keyword evidence="1" id="KW-0175">Coiled coil</keyword>
<feature type="compositionally biased region" description="Basic and acidic residues" evidence="2">
    <location>
        <begin position="319"/>
        <end position="328"/>
    </location>
</feature>
<accession>A0A4Z1NT52</accession>
<evidence type="ECO:0000313" key="3">
    <source>
        <dbReference type="EMBL" id="TID13795.1"/>
    </source>
</evidence>
<feature type="coiled-coil region" evidence="1">
    <location>
        <begin position="58"/>
        <end position="100"/>
    </location>
</feature>
<feature type="region of interest" description="Disordered" evidence="2">
    <location>
        <begin position="210"/>
        <end position="535"/>
    </location>
</feature>
<evidence type="ECO:0000313" key="4">
    <source>
        <dbReference type="Proteomes" id="UP000298493"/>
    </source>
</evidence>
<feature type="compositionally biased region" description="Low complexity" evidence="2">
    <location>
        <begin position="404"/>
        <end position="414"/>
    </location>
</feature>
<feature type="compositionally biased region" description="Polar residues" evidence="2">
    <location>
        <begin position="330"/>
        <end position="341"/>
    </location>
</feature>
<keyword evidence="4" id="KW-1185">Reference proteome</keyword>
<feature type="compositionally biased region" description="Basic and acidic residues" evidence="2">
    <location>
        <begin position="228"/>
        <end position="240"/>
    </location>
</feature>
<evidence type="ECO:0000256" key="2">
    <source>
        <dbReference type="SAM" id="MobiDB-lite"/>
    </source>
</evidence>
<sequence length="535" mass="58807">MRIDAKTYNRLSDDIQDGTRAAEILITNTQDVTPERLEQLPRSMQDAARVLLAGSKTLEAVKEKSKRHEQELKKIEKEAREEKRRQIDEDVENIAALRAEEIAKPYAEHLARKMTAKAAKNIELSEGMKARIKLIGWKNDFEESTSLQRDRIWGDRFLEKQKQFTKEETERIEEENKAIWDEYAKQWLEQAEAEKKQEMQRLKDDYVAVEKRKRDETEVELWDQVDNLTDKVDRQGRSESDSPDSDGEESDDGGSDNGGSDHGGGNDAGNGPGKPPKHPGPGPGGSEVNRDNTLSKAPPLSSGKSGQGGTGGPPTGPRKITDDRDKNPHGSGSRNPPSNTHNQDRKPSSGSGTTPASNGSKPNLFKNAERRPPGGWPEENEKRKPLSDNPFEEAQARMLEQMRKNAAPAPNNQNKPPPKFGQTSGPPRPGQFGAPSNPGAQGNPVTKPPAVDGSAPNPRPFGSDSRTMNLGLYPAGTGGNPPANPTTTDGSLKPPFFDWGKSYKPPPPFDPNASPFPNGTSKPVEWPPKNWPGEW</sequence>
<dbReference type="Proteomes" id="UP000298493">
    <property type="component" value="Unassembled WGS sequence"/>
</dbReference>
<organism evidence="3 4">
    <name type="scientific">Venturia nashicola</name>
    <dbReference type="NCBI Taxonomy" id="86259"/>
    <lineage>
        <taxon>Eukaryota</taxon>
        <taxon>Fungi</taxon>
        <taxon>Dikarya</taxon>
        <taxon>Ascomycota</taxon>
        <taxon>Pezizomycotina</taxon>
        <taxon>Dothideomycetes</taxon>
        <taxon>Pleosporomycetidae</taxon>
        <taxon>Venturiales</taxon>
        <taxon>Venturiaceae</taxon>
        <taxon>Venturia</taxon>
    </lineage>
</organism>
<feature type="compositionally biased region" description="Pro residues" evidence="2">
    <location>
        <begin position="525"/>
        <end position="535"/>
    </location>
</feature>
<feature type="compositionally biased region" description="Acidic residues" evidence="2">
    <location>
        <begin position="241"/>
        <end position="254"/>
    </location>
</feature>
<evidence type="ECO:0000256" key="1">
    <source>
        <dbReference type="SAM" id="Coils"/>
    </source>
</evidence>
<protein>
    <submittedName>
        <fullName evidence="3">Uncharacterized protein</fullName>
    </submittedName>
</protein>
<name>A0A4Z1NT52_9PEZI</name>
<gene>
    <name evidence="3" type="ORF">E6O75_ATG01773</name>
</gene>